<keyword evidence="14" id="KW-0511">Multifunctional enzyme</keyword>
<evidence type="ECO:0000256" key="4">
    <source>
        <dbReference type="ARBA" id="ARBA00004696"/>
    </source>
</evidence>
<comment type="similarity">
    <text evidence="6 16">Belongs to the TrpC family.</text>
</comment>
<dbReference type="NCBIfam" id="NF001377">
    <property type="entry name" value="PRK00278.2-4"/>
    <property type="match status" value="1"/>
</dbReference>
<sequence length="484" mass="53882">MILDKIIEATKIRVAQEKQVESPEAVKTAALALPSDTGFPFEAALRQQDFNFICEVKKASPSKGIIAEHFPYLDIAKEYEVAGAAAISVLTEPDFFKGDKKYLQEIASTVKIPVLRKDFIIDEYQIYQAKVWGASAILLICACLDVPTLTKFRELADSLGLSSLVEAHDEHEVQMAIDCGARIIGVNNRNLKDFTVDVQNSVRLRNLVQDDVIFVSESGLETPEDIQVLRDNNIGVALMGETFMRSPNKVEKLAYLYGSTYYTPKVKMCGISKVETIPAVVEAKPDYMGLVFAPSKRQVTVDQAKTLVEELHKQYTKRYNNGAEQSNNDEIKTVGVFVNETLDNLVSIATEANLDVVQLHGDEDEAFIQSLKERTNVEVWKAVQIRSAADAEAWIDSRADMLLFDAYHKDERGGTGEVFDWSCLDEFERPFMLAGGIDSTNVARAIRTVRPYGIDISSGIETDGVKDDEKIKAFTNIVRTIAMP</sequence>
<evidence type="ECO:0000256" key="10">
    <source>
        <dbReference type="ARBA" id="ARBA00022822"/>
    </source>
</evidence>
<comment type="pathway">
    <text evidence="3 17">Amino-acid biosynthesis; L-tryptophan biosynthesis; L-tryptophan from chorismate: step 3/5.</text>
</comment>
<evidence type="ECO:0000313" key="21">
    <source>
        <dbReference type="Proteomes" id="UP000778864"/>
    </source>
</evidence>
<dbReference type="RefSeq" id="WP_155086445.1">
    <property type="nucleotide sequence ID" value="NZ_JAGZMU010000002.1"/>
</dbReference>
<dbReference type="InterPro" id="IPR001468">
    <property type="entry name" value="Indole-3-GlycerolPSynthase_CS"/>
</dbReference>
<evidence type="ECO:0000259" key="18">
    <source>
        <dbReference type="Pfam" id="PF00218"/>
    </source>
</evidence>
<keyword evidence="8 16" id="KW-0028">Amino-acid biosynthesis</keyword>
<dbReference type="InterPro" id="IPR013785">
    <property type="entry name" value="Aldolase_TIM"/>
</dbReference>
<evidence type="ECO:0000256" key="6">
    <source>
        <dbReference type="ARBA" id="ARBA00008737"/>
    </source>
</evidence>
<reference evidence="20" key="1">
    <citation type="submission" date="2021-02" db="EMBL/GenBank/DDBJ databases">
        <title>Infant gut strain persistence is associated with maternal origin, phylogeny, and functional potential including surface adhesion and iron acquisition.</title>
        <authorList>
            <person name="Lou Y.C."/>
        </authorList>
    </citation>
    <scope>NUCLEOTIDE SEQUENCE</scope>
    <source>
        <strain evidence="20">L3_108_031G1_dasL3_108_031G1_concoct_20</strain>
    </source>
</reference>
<dbReference type="InterPro" id="IPR011060">
    <property type="entry name" value="RibuloseP-bd_barrel"/>
</dbReference>
<comment type="function">
    <text evidence="15">Bifunctional enzyme that catalyzes two sequential steps of tryptophan biosynthetic pathway. The first reaction is catalyzed by the isomerase, coded by the TrpF domain; the second reaction is catalyzed by the synthase, coded by the TrpC domain.</text>
</comment>
<evidence type="ECO:0000256" key="1">
    <source>
        <dbReference type="ARBA" id="ARBA00001164"/>
    </source>
</evidence>
<evidence type="ECO:0000256" key="14">
    <source>
        <dbReference type="ARBA" id="ARBA00023268"/>
    </source>
</evidence>
<evidence type="ECO:0000313" key="20">
    <source>
        <dbReference type="EMBL" id="MBS4893102.1"/>
    </source>
</evidence>
<dbReference type="EC" id="4.1.1.48" evidence="16"/>
<comment type="caution">
    <text evidence="20">The sequence shown here is derived from an EMBL/GenBank/DDBJ whole genome shotgun (WGS) entry which is preliminary data.</text>
</comment>
<comment type="similarity">
    <text evidence="5">In the N-terminal section; belongs to the TrpC family.</text>
</comment>
<dbReference type="EMBL" id="JAGZMU010000002">
    <property type="protein sequence ID" value="MBS4893102.1"/>
    <property type="molecule type" value="Genomic_DNA"/>
</dbReference>
<name>A0A844HCZ9_VEIPA</name>
<evidence type="ECO:0000259" key="19">
    <source>
        <dbReference type="Pfam" id="PF00697"/>
    </source>
</evidence>
<dbReference type="SUPFAM" id="SSF51366">
    <property type="entry name" value="Ribulose-phoshate binding barrel"/>
    <property type="match status" value="2"/>
</dbReference>
<dbReference type="HAMAP" id="MF_00135">
    <property type="entry name" value="PRAI"/>
    <property type="match status" value="1"/>
</dbReference>
<dbReference type="NCBIfam" id="NF006945">
    <property type="entry name" value="PRK09427.1"/>
    <property type="match status" value="1"/>
</dbReference>
<evidence type="ECO:0000256" key="13">
    <source>
        <dbReference type="ARBA" id="ARBA00023239"/>
    </source>
</evidence>
<dbReference type="GO" id="GO:0000162">
    <property type="term" value="P:L-tryptophan biosynthetic process"/>
    <property type="evidence" value="ECO:0007669"/>
    <property type="project" value="UniProtKB-UniRule"/>
</dbReference>
<keyword evidence="13 16" id="KW-0456">Lyase</keyword>
<evidence type="ECO:0000256" key="2">
    <source>
        <dbReference type="ARBA" id="ARBA00001633"/>
    </source>
</evidence>
<comment type="pathway">
    <text evidence="4 16">Amino-acid biosynthesis; L-tryptophan biosynthesis; L-tryptophan from chorismate: step 4/5.</text>
</comment>
<comment type="catalytic activity">
    <reaction evidence="2 16">
        <text>1-(2-carboxyphenylamino)-1-deoxy-D-ribulose 5-phosphate + H(+) = (1S,2R)-1-C-(indol-3-yl)glycerol 3-phosphate + CO2 + H2O</text>
        <dbReference type="Rhea" id="RHEA:23476"/>
        <dbReference type="ChEBI" id="CHEBI:15377"/>
        <dbReference type="ChEBI" id="CHEBI:15378"/>
        <dbReference type="ChEBI" id="CHEBI:16526"/>
        <dbReference type="ChEBI" id="CHEBI:58613"/>
        <dbReference type="ChEBI" id="CHEBI:58866"/>
        <dbReference type="EC" id="4.1.1.48"/>
    </reaction>
</comment>
<evidence type="ECO:0000256" key="12">
    <source>
        <dbReference type="ARBA" id="ARBA00023235"/>
    </source>
</evidence>
<dbReference type="GO" id="GO:0004640">
    <property type="term" value="F:phosphoribosylanthranilate isomerase activity"/>
    <property type="evidence" value="ECO:0007669"/>
    <property type="project" value="UniProtKB-UniRule"/>
</dbReference>
<evidence type="ECO:0000256" key="11">
    <source>
        <dbReference type="ARBA" id="ARBA00023141"/>
    </source>
</evidence>
<organism evidence="20 21">
    <name type="scientific">Veillonella parvula</name>
    <name type="common">Staphylococcus parvulus</name>
    <dbReference type="NCBI Taxonomy" id="29466"/>
    <lineage>
        <taxon>Bacteria</taxon>
        <taxon>Bacillati</taxon>
        <taxon>Bacillota</taxon>
        <taxon>Negativicutes</taxon>
        <taxon>Veillonellales</taxon>
        <taxon>Veillonellaceae</taxon>
        <taxon>Veillonella</taxon>
    </lineage>
</organism>
<evidence type="ECO:0000256" key="7">
    <source>
        <dbReference type="ARBA" id="ARBA00009847"/>
    </source>
</evidence>
<dbReference type="PROSITE" id="PS00614">
    <property type="entry name" value="IGPS"/>
    <property type="match status" value="1"/>
</dbReference>
<accession>A0A844HCZ9</accession>
<keyword evidence="9 16" id="KW-0210">Decarboxylase</keyword>
<protein>
    <recommendedName>
        <fullName evidence="16 17">Multifunctional fusion protein</fullName>
    </recommendedName>
    <domain>
        <recommendedName>
            <fullName evidence="16">Indole-3-glycerol phosphate synthase</fullName>
            <shortName evidence="16">IGPS</shortName>
            <ecNumber evidence="16">4.1.1.48</ecNumber>
        </recommendedName>
    </domain>
    <domain>
        <recommendedName>
            <fullName evidence="17">N-(5'-phosphoribosyl)anthranilate isomerase</fullName>
            <shortName evidence="17">PRAI</shortName>
            <ecNumber evidence="17">5.3.1.24</ecNumber>
        </recommendedName>
    </domain>
</protein>
<evidence type="ECO:0000256" key="15">
    <source>
        <dbReference type="ARBA" id="ARBA00025592"/>
    </source>
</evidence>
<evidence type="ECO:0000256" key="8">
    <source>
        <dbReference type="ARBA" id="ARBA00022605"/>
    </source>
</evidence>
<evidence type="ECO:0000256" key="9">
    <source>
        <dbReference type="ARBA" id="ARBA00022793"/>
    </source>
</evidence>
<evidence type="ECO:0000256" key="5">
    <source>
        <dbReference type="ARBA" id="ARBA00007902"/>
    </source>
</evidence>
<comment type="similarity">
    <text evidence="17">Belongs to the TrpF family.</text>
</comment>
<evidence type="ECO:0000256" key="16">
    <source>
        <dbReference type="HAMAP-Rule" id="MF_00134"/>
    </source>
</evidence>
<comment type="similarity">
    <text evidence="7">In the C-terminal section; belongs to the TrpF family.</text>
</comment>
<dbReference type="Proteomes" id="UP000778864">
    <property type="component" value="Unassembled WGS sequence"/>
</dbReference>
<dbReference type="PANTHER" id="PTHR22854">
    <property type="entry name" value="TRYPTOPHAN BIOSYNTHESIS PROTEIN"/>
    <property type="match status" value="1"/>
</dbReference>
<dbReference type="InterPro" id="IPR001240">
    <property type="entry name" value="PRAI_dom"/>
</dbReference>
<dbReference type="InterPro" id="IPR013798">
    <property type="entry name" value="Indole-3-glycerol_P_synth_dom"/>
</dbReference>
<evidence type="ECO:0000256" key="3">
    <source>
        <dbReference type="ARBA" id="ARBA00004664"/>
    </source>
</evidence>
<dbReference type="Pfam" id="PF00697">
    <property type="entry name" value="PRAI"/>
    <property type="match status" value="1"/>
</dbReference>
<dbReference type="GO" id="GO:0004425">
    <property type="term" value="F:indole-3-glycerol-phosphate synthase activity"/>
    <property type="evidence" value="ECO:0007669"/>
    <property type="project" value="UniProtKB-UniRule"/>
</dbReference>
<dbReference type="Gene3D" id="3.20.20.70">
    <property type="entry name" value="Aldolase class I"/>
    <property type="match status" value="2"/>
</dbReference>
<dbReference type="FunFam" id="3.20.20.70:FF:000024">
    <property type="entry name" value="Indole-3-glycerol phosphate synthase"/>
    <property type="match status" value="1"/>
</dbReference>
<dbReference type="CDD" id="cd00405">
    <property type="entry name" value="PRAI"/>
    <property type="match status" value="1"/>
</dbReference>
<comment type="catalytic activity">
    <reaction evidence="1 17">
        <text>N-(5-phospho-beta-D-ribosyl)anthranilate = 1-(2-carboxyphenylamino)-1-deoxy-D-ribulose 5-phosphate</text>
        <dbReference type="Rhea" id="RHEA:21540"/>
        <dbReference type="ChEBI" id="CHEBI:18277"/>
        <dbReference type="ChEBI" id="CHEBI:58613"/>
        <dbReference type="EC" id="5.3.1.24"/>
    </reaction>
</comment>
<dbReference type="Pfam" id="PF00218">
    <property type="entry name" value="IGPS"/>
    <property type="match status" value="1"/>
</dbReference>
<dbReference type="PANTHER" id="PTHR22854:SF2">
    <property type="entry name" value="INDOLE-3-GLYCEROL-PHOSPHATE SYNTHASE"/>
    <property type="match status" value="1"/>
</dbReference>
<proteinExistence type="inferred from homology"/>
<dbReference type="EC" id="5.3.1.24" evidence="17"/>
<dbReference type="AlphaFoldDB" id="A0A844HCZ9"/>
<dbReference type="CDD" id="cd00331">
    <property type="entry name" value="IGPS"/>
    <property type="match status" value="1"/>
</dbReference>
<evidence type="ECO:0000256" key="17">
    <source>
        <dbReference type="HAMAP-Rule" id="MF_00135"/>
    </source>
</evidence>
<keyword evidence="11 16" id="KW-0057">Aromatic amino acid biosynthesis</keyword>
<dbReference type="InterPro" id="IPR045186">
    <property type="entry name" value="Indole-3-glycerol_P_synth"/>
</dbReference>
<feature type="domain" description="Indole-3-glycerol phosphate synthase" evidence="18">
    <location>
        <begin position="3"/>
        <end position="252"/>
    </location>
</feature>
<keyword evidence="10 16" id="KW-0822">Tryptophan biosynthesis</keyword>
<keyword evidence="12 17" id="KW-0413">Isomerase</keyword>
<dbReference type="HAMAP" id="MF_00134_B">
    <property type="entry name" value="IGPS_B"/>
    <property type="match status" value="1"/>
</dbReference>
<feature type="domain" description="N-(5'phosphoribosyl) anthranilate isomerase (PRAI)" evidence="19">
    <location>
        <begin position="266"/>
        <end position="475"/>
    </location>
</feature>
<gene>
    <name evidence="20" type="primary">trpCF</name>
    <name evidence="16" type="synonym">trpC</name>
    <name evidence="17" type="synonym">trpF</name>
    <name evidence="20" type="ORF">KHZ90_04910</name>
</gene>